<evidence type="ECO:0000256" key="1">
    <source>
        <dbReference type="SAM" id="MobiDB-lite"/>
    </source>
</evidence>
<proteinExistence type="predicted"/>
<dbReference type="EMBL" id="SPLM01000038">
    <property type="protein sequence ID" value="TMW64873.1"/>
    <property type="molecule type" value="Genomic_DNA"/>
</dbReference>
<reference evidence="2" key="1">
    <citation type="submission" date="2019-03" db="EMBL/GenBank/DDBJ databases">
        <title>Long read genome sequence of the mycoparasitic Pythium oligandrum ATCC 38472 isolated from sugarbeet rhizosphere.</title>
        <authorList>
            <person name="Gaulin E."/>
        </authorList>
    </citation>
    <scope>NUCLEOTIDE SEQUENCE</scope>
    <source>
        <strain evidence="2">ATCC 38472_TT</strain>
    </source>
</reference>
<protein>
    <submittedName>
        <fullName evidence="2">Uncharacterized protein</fullName>
    </submittedName>
</protein>
<dbReference type="AlphaFoldDB" id="A0A8K1FNQ8"/>
<feature type="region of interest" description="Disordered" evidence="1">
    <location>
        <begin position="557"/>
        <end position="602"/>
    </location>
</feature>
<organism evidence="2 3">
    <name type="scientific">Pythium oligandrum</name>
    <name type="common">Mycoparasitic fungus</name>
    <dbReference type="NCBI Taxonomy" id="41045"/>
    <lineage>
        <taxon>Eukaryota</taxon>
        <taxon>Sar</taxon>
        <taxon>Stramenopiles</taxon>
        <taxon>Oomycota</taxon>
        <taxon>Peronosporomycetes</taxon>
        <taxon>Pythiales</taxon>
        <taxon>Pythiaceae</taxon>
        <taxon>Pythium</taxon>
    </lineage>
</organism>
<accession>A0A8K1FNQ8</accession>
<feature type="compositionally biased region" description="Low complexity" evidence="1">
    <location>
        <begin position="222"/>
        <end position="241"/>
    </location>
</feature>
<sequence length="602" mass="66043">MLPTRATLQMPKRVLSLDMADILKTRIANGADAYQWQLICAIDAVLKNHVTMTPAQAYDFRETVDGLAFFTFRTLEGDWRHDAMALVYVAGHSEGNFPWYLESSDSKLFMRVDDVVAFQSTVRERVSLYRDAFLDVLLPAFDAGFDEFKPHARDELITRVYQVFQLVIGSWILEVLKPTKAVPNDCALPVSWIETRPLKPVVLKATKLPPLQLFKPEPLMPTSPKSPVTPVTPASSTGSVVDSKQATPVMPGAPVTPETPVAAVTPVTSSTDEELEQSSLVYYADEDVEESSSVCDEASAITCDVLGVDDVTMCKSAKDDYVCQDVRISAPEKVCMSVDDAITAIAARSDHFEASVLRSMDATLTAHGVGTTSSEDSSLRHALVSVVVKNIRDLVTEWGWDVMMAVEAMESVSSSATVSAPVIKPSVETQTTQISAFPTSVPIPDPEPIQRSTLIELSSIPARPTPVIVPSSPEQDEGCSTCECKPRLCPENDAHPVRSVDDAYTGERQCFRQCQGVLTMSIPEVVRHQVQEQQKQKQVKRVLKMTPPMVRDARGHRIHRPADESTTAARPKALTVTPPPVRQTRASLARSNATARQIQAEE</sequence>
<feature type="region of interest" description="Disordered" evidence="1">
    <location>
        <begin position="216"/>
        <end position="260"/>
    </location>
</feature>
<evidence type="ECO:0000313" key="2">
    <source>
        <dbReference type="EMBL" id="TMW64873.1"/>
    </source>
</evidence>
<name>A0A8K1FNQ8_PYTOL</name>
<gene>
    <name evidence="2" type="ORF">Poli38472_009040</name>
</gene>
<dbReference type="Proteomes" id="UP000794436">
    <property type="component" value="Unassembled WGS sequence"/>
</dbReference>
<keyword evidence="3" id="KW-1185">Reference proteome</keyword>
<feature type="compositionally biased region" description="Polar residues" evidence="1">
    <location>
        <begin position="584"/>
        <end position="602"/>
    </location>
</feature>
<comment type="caution">
    <text evidence="2">The sequence shown here is derived from an EMBL/GenBank/DDBJ whole genome shotgun (WGS) entry which is preliminary data.</text>
</comment>
<evidence type="ECO:0000313" key="3">
    <source>
        <dbReference type="Proteomes" id="UP000794436"/>
    </source>
</evidence>